<protein>
    <submittedName>
        <fullName evidence="1">Uncharacterized protein</fullName>
    </submittedName>
</protein>
<dbReference type="HOGENOM" id="CLU_001324_10_1_1"/>
<dbReference type="RefSeq" id="XP_040625347.1">
    <property type="nucleotide sequence ID" value="XM_040775434.1"/>
</dbReference>
<accession>M5FSZ3</accession>
<dbReference type="AlphaFoldDB" id="M5FSZ3"/>
<dbReference type="OrthoDB" id="432234at2759"/>
<feature type="non-terminal residue" evidence="1">
    <location>
        <position position="1"/>
    </location>
</feature>
<gene>
    <name evidence="1" type="ORF">DACRYDRAFT_57353</name>
</gene>
<sequence>SLHTAVMDLCGCTSTQSAYVMLSHVWTLEGIAILRPFTLRSIFQGPPSDLHKEFEWLDKLAAETAKRFPC</sequence>
<evidence type="ECO:0000313" key="2">
    <source>
        <dbReference type="Proteomes" id="UP000030653"/>
    </source>
</evidence>
<dbReference type="GeneID" id="63690496"/>
<reference evidence="1 2" key="1">
    <citation type="journal article" date="2012" name="Science">
        <title>The Paleozoic origin of enzymatic lignin decomposition reconstructed from 31 fungal genomes.</title>
        <authorList>
            <person name="Floudas D."/>
            <person name="Binder M."/>
            <person name="Riley R."/>
            <person name="Barry K."/>
            <person name="Blanchette R.A."/>
            <person name="Henrissat B."/>
            <person name="Martinez A.T."/>
            <person name="Otillar R."/>
            <person name="Spatafora J.W."/>
            <person name="Yadav J.S."/>
            <person name="Aerts A."/>
            <person name="Benoit I."/>
            <person name="Boyd A."/>
            <person name="Carlson A."/>
            <person name="Copeland A."/>
            <person name="Coutinho P.M."/>
            <person name="de Vries R.P."/>
            <person name="Ferreira P."/>
            <person name="Findley K."/>
            <person name="Foster B."/>
            <person name="Gaskell J."/>
            <person name="Glotzer D."/>
            <person name="Gorecki P."/>
            <person name="Heitman J."/>
            <person name="Hesse C."/>
            <person name="Hori C."/>
            <person name="Igarashi K."/>
            <person name="Jurgens J.A."/>
            <person name="Kallen N."/>
            <person name="Kersten P."/>
            <person name="Kohler A."/>
            <person name="Kuees U."/>
            <person name="Kumar T.K.A."/>
            <person name="Kuo A."/>
            <person name="LaButti K."/>
            <person name="Larrondo L.F."/>
            <person name="Lindquist E."/>
            <person name="Ling A."/>
            <person name="Lombard V."/>
            <person name="Lucas S."/>
            <person name="Lundell T."/>
            <person name="Martin R."/>
            <person name="McLaughlin D.J."/>
            <person name="Morgenstern I."/>
            <person name="Morin E."/>
            <person name="Murat C."/>
            <person name="Nagy L.G."/>
            <person name="Nolan M."/>
            <person name="Ohm R.A."/>
            <person name="Patyshakuliyeva A."/>
            <person name="Rokas A."/>
            <person name="Ruiz-Duenas F.J."/>
            <person name="Sabat G."/>
            <person name="Salamov A."/>
            <person name="Samejima M."/>
            <person name="Schmutz J."/>
            <person name="Slot J.C."/>
            <person name="St John F."/>
            <person name="Stenlid J."/>
            <person name="Sun H."/>
            <person name="Sun S."/>
            <person name="Syed K."/>
            <person name="Tsang A."/>
            <person name="Wiebenga A."/>
            <person name="Young D."/>
            <person name="Pisabarro A."/>
            <person name="Eastwood D.C."/>
            <person name="Martin F."/>
            <person name="Cullen D."/>
            <person name="Grigoriev I.V."/>
            <person name="Hibbett D.S."/>
        </authorList>
    </citation>
    <scope>NUCLEOTIDE SEQUENCE [LARGE SCALE GENOMIC DNA]</scope>
    <source>
        <strain evidence="1 2">DJM-731 SS1</strain>
    </source>
</reference>
<dbReference type="Proteomes" id="UP000030653">
    <property type="component" value="Unassembled WGS sequence"/>
</dbReference>
<organism evidence="1 2">
    <name type="scientific">Dacryopinax primogenitus (strain DJM 731)</name>
    <name type="common">Brown rot fungus</name>
    <dbReference type="NCBI Taxonomy" id="1858805"/>
    <lineage>
        <taxon>Eukaryota</taxon>
        <taxon>Fungi</taxon>
        <taxon>Dikarya</taxon>
        <taxon>Basidiomycota</taxon>
        <taxon>Agaricomycotina</taxon>
        <taxon>Dacrymycetes</taxon>
        <taxon>Dacrymycetales</taxon>
        <taxon>Dacrymycetaceae</taxon>
        <taxon>Dacryopinax</taxon>
    </lineage>
</organism>
<dbReference type="EMBL" id="JH795873">
    <property type="protein sequence ID" value="EJT98449.1"/>
    <property type="molecule type" value="Genomic_DNA"/>
</dbReference>
<name>M5FSZ3_DACPD</name>
<proteinExistence type="predicted"/>
<evidence type="ECO:0000313" key="1">
    <source>
        <dbReference type="EMBL" id="EJT98449.1"/>
    </source>
</evidence>
<keyword evidence="2" id="KW-1185">Reference proteome</keyword>